<dbReference type="EMBL" id="JYDS01000213">
    <property type="protein sequence ID" value="KRZ21222.1"/>
    <property type="molecule type" value="Genomic_DNA"/>
</dbReference>
<keyword evidence="3" id="KW-1185">Reference proteome</keyword>
<organism evidence="2 4">
    <name type="scientific">Trichinella pseudospiralis</name>
    <name type="common">Parasitic roundworm</name>
    <dbReference type="NCBI Taxonomy" id="6337"/>
    <lineage>
        <taxon>Eukaryota</taxon>
        <taxon>Metazoa</taxon>
        <taxon>Ecdysozoa</taxon>
        <taxon>Nematoda</taxon>
        <taxon>Enoplea</taxon>
        <taxon>Dorylaimia</taxon>
        <taxon>Trichinellida</taxon>
        <taxon>Trichinellidae</taxon>
        <taxon>Trichinella</taxon>
    </lineage>
</organism>
<reference evidence="3 4" key="1">
    <citation type="submission" date="2015-01" db="EMBL/GenBank/DDBJ databases">
        <title>Evolution of Trichinella species and genotypes.</title>
        <authorList>
            <person name="Korhonen P.K."/>
            <person name="Edoardo P."/>
            <person name="Giuseppe L.R."/>
            <person name="Gasser R.B."/>
        </authorList>
    </citation>
    <scope>NUCLEOTIDE SEQUENCE [LARGE SCALE GENOMIC DNA]</scope>
    <source>
        <strain evidence="2">ISS176</strain>
        <strain evidence="1">ISS588</strain>
    </source>
</reference>
<name>A0A0V1KCP9_TRIPS</name>
<protein>
    <submittedName>
        <fullName evidence="2">Uncharacterized protein</fullName>
    </submittedName>
</protein>
<evidence type="ECO:0000313" key="3">
    <source>
        <dbReference type="Proteomes" id="UP000054805"/>
    </source>
</evidence>
<gene>
    <name evidence="1" type="ORF">T4B_399</name>
    <name evidence="2" type="ORF">T4C_393</name>
</gene>
<evidence type="ECO:0000313" key="2">
    <source>
        <dbReference type="EMBL" id="KRZ44970.1"/>
    </source>
</evidence>
<accession>A0A0V1KCP9</accession>
<feature type="non-terminal residue" evidence="2">
    <location>
        <position position="1"/>
    </location>
</feature>
<proteinExistence type="predicted"/>
<dbReference type="EMBL" id="JYDV01000004">
    <property type="protein sequence ID" value="KRZ44970.1"/>
    <property type="molecule type" value="Genomic_DNA"/>
</dbReference>
<evidence type="ECO:0000313" key="4">
    <source>
        <dbReference type="Proteomes" id="UP000054826"/>
    </source>
</evidence>
<dbReference type="Proteomes" id="UP000054805">
    <property type="component" value="Unassembled WGS sequence"/>
</dbReference>
<dbReference type="Proteomes" id="UP000054826">
    <property type="component" value="Unassembled WGS sequence"/>
</dbReference>
<evidence type="ECO:0000313" key="1">
    <source>
        <dbReference type="EMBL" id="KRZ21222.1"/>
    </source>
</evidence>
<sequence length="168" mass="19309">LFIFLFDPMKNMNIKEIFFYRLKVKLEQTEKGGGGGIVKMAQVARERLRRKKKMVDQCVCVRFFTPLFPSLCRSNLLFSRNSMLSTAVQDRLQNVNNRLFARNVQTSSLDNFHCCACPSHLSPFASPPSTTTPSLSTLQKEKHNLFSIESSFQKRNSYYIYICSGSPF</sequence>
<dbReference type="AlphaFoldDB" id="A0A0V1KCP9"/>
<comment type="caution">
    <text evidence="2">The sequence shown here is derived from an EMBL/GenBank/DDBJ whole genome shotgun (WGS) entry which is preliminary data.</text>
</comment>